<keyword evidence="2" id="KW-1185">Reference proteome</keyword>
<proteinExistence type="predicted"/>
<dbReference type="AlphaFoldDB" id="A0A255H768"/>
<organism evidence="1 2">
    <name type="scientific">Enemella dayhoffiae</name>
    <dbReference type="NCBI Taxonomy" id="2016507"/>
    <lineage>
        <taxon>Bacteria</taxon>
        <taxon>Bacillati</taxon>
        <taxon>Actinomycetota</taxon>
        <taxon>Actinomycetes</taxon>
        <taxon>Propionibacteriales</taxon>
        <taxon>Propionibacteriaceae</taxon>
        <taxon>Enemella</taxon>
    </lineage>
</organism>
<sequence length="93" mass="10739">MEHFRDADDPDENGEYSYYYEGNWFTFEEGDETVAATVYVDEADVAYLRPLTCEQAQRSPLARAAAAHLRDRGVTTFKCYDEETGYQYCPDLD</sequence>
<reference evidence="1 2" key="1">
    <citation type="submission" date="2017-07" db="EMBL/GenBank/DDBJ databases">
        <title>Draft whole genome sequences of clinical Proprionibacteriaceae strains.</title>
        <authorList>
            <person name="Bernier A.-M."/>
            <person name="Bernard K."/>
            <person name="Domingo M.-C."/>
        </authorList>
    </citation>
    <scope>NUCLEOTIDE SEQUENCE [LARGE SCALE GENOMIC DNA]</scope>
    <source>
        <strain evidence="1 2">NML 130396</strain>
    </source>
</reference>
<accession>A0A255H768</accession>
<protein>
    <submittedName>
        <fullName evidence="1">Uncharacterized protein</fullName>
    </submittedName>
</protein>
<dbReference type="Proteomes" id="UP000216311">
    <property type="component" value="Unassembled WGS sequence"/>
</dbReference>
<dbReference type="EMBL" id="NMVQ01000007">
    <property type="protein sequence ID" value="OYO23485.1"/>
    <property type="molecule type" value="Genomic_DNA"/>
</dbReference>
<gene>
    <name evidence="1" type="ORF">CGZ93_05970</name>
</gene>
<evidence type="ECO:0000313" key="2">
    <source>
        <dbReference type="Proteomes" id="UP000216311"/>
    </source>
</evidence>
<name>A0A255H768_9ACTN</name>
<comment type="caution">
    <text evidence="1">The sequence shown here is derived from an EMBL/GenBank/DDBJ whole genome shotgun (WGS) entry which is preliminary data.</text>
</comment>
<evidence type="ECO:0000313" key="1">
    <source>
        <dbReference type="EMBL" id="OYO23485.1"/>
    </source>
</evidence>